<evidence type="ECO:0000259" key="4">
    <source>
        <dbReference type="Pfam" id="PF00557"/>
    </source>
</evidence>
<dbReference type="EMBL" id="UINC01018112">
    <property type="protein sequence ID" value="SVA75768.1"/>
    <property type="molecule type" value="Genomic_DNA"/>
</dbReference>
<dbReference type="SUPFAM" id="SSF53092">
    <property type="entry name" value="Creatinase/prolidase N-terminal domain"/>
    <property type="match status" value="1"/>
</dbReference>
<dbReference type="GO" id="GO:0005737">
    <property type="term" value="C:cytoplasm"/>
    <property type="evidence" value="ECO:0007669"/>
    <property type="project" value="UniProtKB-ARBA"/>
</dbReference>
<feature type="domain" description="Peptidase M24 C-terminal" evidence="6">
    <location>
        <begin position="533"/>
        <end position="592"/>
    </location>
</feature>
<protein>
    <recommendedName>
        <fullName evidence="8">Peptidase M24 domain-containing protein</fullName>
    </recommendedName>
</protein>
<evidence type="ECO:0000256" key="2">
    <source>
        <dbReference type="ARBA" id="ARBA00022723"/>
    </source>
</evidence>
<dbReference type="InterPro" id="IPR000994">
    <property type="entry name" value="Pept_M24"/>
</dbReference>
<dbReference type="PANTHER" id="PTHR43763:SF6">
    <property type="entry name" value="XAA-PRO AMINOPEPTIDASE 1"/>
    <property type="match status" value="1"/>
</dbReference>
<dbReference type="InterPro" id="IPR036005">
    <property type="entry name" value="Creatinase/aminopeptidase-like"/>
</dbReference>
<reference evidence="7" key="1">
    <citation type="submission" date="2018-05" db="EMBL/GenBank/DDBJ databases">
        <authorList>
            <person name="Lanie J.A."/>
            <person name="Ng W.-L."/>
            <person name="Kazmierczak K.M."/>
            <person name="Andrzejewski T.M."/>
            <person name="Davidsen T.M."/>
            <person name="Wayne K.J."/>
            <person name="Tettelin H."/>
            <person name="Glass J.I."/>
            <person name="Rusch D."/>
            <person name="Podicherti R."/>
            <person name="Tsui H.-C.T."/>
            <person name="Winkler M.E."/>
        </authorList>
    </citation>
    <scope>NUCLEOTIDE SEQUENCE</scope>
</reference>
<dbReference type="CDD" id="cd01085">
    <property type="entry name" value="APP"/>
    <property type="match status" value="1"/>
</dbReference>
<dbReference type="Pfam" id="PF16189">
    <property type="entry name" value="Creatinase_N_2"/>
    <property type="match status" value="1"/>
</dbReference>
<dbReference type="FunFam" id="3.90.230.10:FF:000009">
    <property type="entry name" value="xaa-Pro aminopeptidase 2"/>
    <property type="match status" value="1"/>
</dbReference>
<evidence type="ECO:0000313" key="7">
    <source>
        <dbReference type="EMBL" id="SVA75768.1"/>
    </source>
</evidence>
<dbReference type="PANTHER" id="PTHR43763">
    <property type="entry name" value="XAA-PRO AMINOPEPTIDASE 1"/>
    <property type="match status" value="1"/>
</dbReference>
<dbReference type="Pfam" id="PF01321">
    <property type="entry name" value="Creatinase_N"/>
    <property type="match status" value="1"/>
</dbReference>
<evidence type="ECO:0008006" key="8">
    <source>
        <dbReference type="Google" id="ProtNLM"/>
    </source>
</evidence>
<dbReference type="Gene3D" id="3.40.350.10">
    <property type="entry name" value="Creatinase/prolidase N-terminal domain"/>
    <property type="match status" value="2"/>
</dbReference>
<accession>A0A381YFC2</accession>
<gene>
    <name evidence="7" type="ORF">METZ01_LOCUS128622</name>
</gene>
<evidence type="ECO:0000259" key="6">
    <source>
        <dbReference type="Pfam" id="PF16188"/>
    </source>
</evidence>
<dbReference type="InterPro" id="IPR001131">
    <property type="entry name" value="Peptidase_M24B_aminopep-P_CS"/>
</dbReference>
<dbReference type="Pfam" id="PF00557">
    <property type="entry name" value="Peptidase_M24"/>
    <property type="match status" value="1"/>
</dbReference>
<name>A0A381YFC2_9ZZZZ</name>
<keyword evidence="3" id="KW-0378">Hydrolase</keyword>
<dbReference type="GO" id="GO:0046872">
    <property type="term" value="F:metal ion binding"/>
    <property type="evidence" value="ECO:0007669"/>
    <property type="project" value="UniProtKB-KW"/>
</dbReference>
<feature type="domain" description="Creatinase N-terminal" evidence="5">
    <location>
        <begin position="10"/>
        <end position="141"/>
    </location>
</feature>
<keyword evidence="2" id="KW-0479">Metal-binding</keyword>
<sequence length="592" mass="64516">MSKDTDAAGRLAALREELAAQGLDGFVVPMADQYQNEYVPPQAKRIAWLTGFTGSAGMVVVLKEKAAAFTDGRYTLQIDKQVDGALYDCLHIGDYPPSDWISTNLPRGAKLGYDSWLFTDASVARFRKSVEAAGGELVAVTDNPLDSVWHDQPDPPMALVVPHDIAFAGENSSDKRARLAAKMESDAVVITAPDSIAWLLNIRGGDIPHSPLPLSMAILYKDSRVDLFLDTTKLGRGLGGHLGNEVSLQPADSFAATLDGLAGCTVQLDPAMTAAWVFERLDQAGAAIERDTDPCQLPKAIKNKVELAGARAAHSRDGAALTKFLHWLSVFAPQGEIDELGAEEKLAKYRQDGEHFKDLSFPTITGSGPNGAIVHYRVSAESNRILRSGELYLVDSGAQYLDGTTDVTRTVAIGKPSAEMQEHFTRVLKGHIAIATTRFPEGTTGAQLDVLARHALWQVGLDFDHGTGHGVGSYLNVHEGPHSISKRQQTQDLRPGMVVSNEPGYYKTGAYGIRIENLLVVRQSDIPGAERTMFEFETLTLAPIDRTVIEIGLLYQAEKTWLNTYHQRVFDALSSQLDDPTREWLDEATQPI</sequence>
<proteinExistence type="inferred from homology"/>
<evidence type="ECO:0000259" key="5">
    <source>
        <dbReference type="Pfam" id="PF01321"/>
    </source>
</evidence>
<feature type="domain" description="Peptidase M24" evidence="4">
    <location>
        <begin position="310"/>
        <end position="522"/>
    </location>
</feature>
<evidence type="ECO:0000256" key="1">
    <source>
        <dbReference type="ARBA" id="ARBA00008766"/>
    </source>
</evidence>
<organism evidence="7">
    <name type="scientific">marine metagenome</name>
    <dbReference type="NCBI Taxonomy" id="408172"/>
    <lineage>
        <taxon>unclassified sequences</taxon>
        <taxon>metagenomes</taxon>
        <taxon>ecological metagenomes</taxon>
    </lineage>
</organism>
<dbReference type="SUPFAM" id="SSF55920">
    <property type="entry name" value="Creatinase/aminopeptidase"/>
    <property type="match status" value="1"/>
</dbReference>
<dbReference type="Gene3D" id="3.90.230.10">
    <property type="entry name" value="Creatinase/methionine aminopeptidase superfamily"/>
    <property type="match status" value="1"/>
</dbReference>
<dbReference type="GO" id="GO:0070006">
    <property type="term" value="F:metalloaminopeptidase activity"/>
    <property type="evidence" value="ECO:0007669"/>
    <property type="project" value="InterPro"/>
</dbReference>
<dbReference type="InterPro" id="IPR033740">
    <property type="entry name" value="Pept_M24B"/>
</dbReference>
<dbReference type="InterPro" id="IPR029149">
    <property type="entry name" value="Creatin/AminoP/Spt16_N"/>
</dbReference>
<dbReference type="AlphaFoldDB" id="A0A381YFC2"/>
<evidence type="ECO:0000256" key="3">
    <source>
        <dbReference type="ARBA" id="ARBA00022801"/>
    </source>
</evidence>
<dbReference type="Pfam" id="PF16188">
    <property type="entry name" value="Peptidase_M24_C"/>
    <property type="match status" value="1"/>
</dbReference>
<comment type="similarity">
    <text evidence="1">Belongs to the peptidase M24B family.</text>
</comment>
<dbReference type="InterPro" id="IPR050422">
    <property type="entry name" value="X-Pro_aminopeptidase_P"/>
</dbReference>
<dbReference type="PROSITE" id="PS00491">
    <property type="entry name" value="PROLINE_PEPTIDASE"/>
    <property type="match status" value="1"/>
</dbReference>
<dbReference type="InterPro" id="IPR032416">
    <property type="entry name" value="Peptidase_M24_C"/>
</dbReference>
<dbReference type="InterPro" id="IPR000587">
    <property type="entry name" value="Creatinase_N"/>
</dbReference>